<evidence type="ECO:0000313" key="3">
    <source>
        <dbReference type="Proteomes" id="UP000317648"/>
    </source>
</evidence>
<dbReference type="Proteomes" id="UP000317648">
    <property type="component" value="Chromosome"/>
</dbReference>
<evidence type="ECO:0000256" key="1">
    <source>
        <dbReference type="SAM" id="SignalP"/>
    </source>
</evidence>
<keyword evidence="1" id="KW-0732">Signal</keyword>
<dbReference type="RefSeq" id="WP_145058130.1">
    <property type="nucleotide sequence ID" value="NZ_CP036433.1"/>
</dbReference>
<dbReference type="KEGG" id="lcre:Pla8534_65550"/>
<accession>A0A518E3N3</accession>
<evidence type="ECO:0008006" key="4">
    <source>
        <dbReference type="Google" id="ProtNLM"/>
    </source>
</evidence>
<feature type="chain" id="PRO_5021975240" description="SbsA Ig-like domain-containing protein" evidence="1">
    <location>
        <begin position="18"/>
        <end position="364"/>
    </location>
</feature>
<keyword evidence="3" id="KW-1185">Reference proteome</keyword>
<dbReference type="EMBL" id="CP036433">
    <property type="protein sequence ID" value="QDU98682.1"/>
    <property type="molecule type" value="Genomic_DNA"/>
</dbReference>
<reference evidence="2 3" key="1">
    <citation type="submission" date="2019-02" db="EMBL/GenBank/DDBJ databases">
        <title>Deep-cultivation of Planctomycetes and their phenomic and genomic characterization uncovers novel biology.</title>
        <authorList>
            <person name="Wiegand S."/>
            <person name="Jogler M."/>
            <person name="Boedeker C."/>
            <person name="Pinto D."/>
            <person name="Vollmers J."/>
            <person name="Rivas-Marin E."/>
            <person name="Kohn T."/>
            <person name="Peeters S.H."/>
            <person name="Heuer A."/>
            <person name="Rast P."/>
            <person name="Oberbeckmann S."/>
            <person name="Bunk B."/>
            <person name="Jeske O."/>
            <person name="Meyerdierks A."/>
            <person name="Storesund J.E."/>
            <person name="Kallscheuer N."/>
            <person name="Luecker S."/>
            <person name="Lage O.M."/>
            <person name="Pohl T."/>
            <person name="Merkel B.J."/>
            <person name="Hornburger P."/>
            <person name="Mueller R.-W."/>
            <person name="Bruemmer F."/>
            <person name="Labrenz M."/>
            <person name="Spormann A.M."/>
            <person name="Op den Camp H."/>
            <person name="Overmann J."/>
            <person name="Amann R."/>
            <person name="Jetten M.S.M."/>
            <person name="Mascher T."/>
            <person name="Medema M.H."/>
            <person name="Devos D.P."/>
            <person name="Kaster A.-K."/>
            <person name="Ovreas L."/>
            <person name="Rohde M."/>
            <person name="Galperin M.Y."/>
            <person name="Jogler C."/>
        </authorList>
    </citation>
    <scope>NUCLEOTIDE SEQUENCE [LARGE SCALE GENOMIC DNA]</scope>
    <source>
        <strain evidence="2 3">Pla85_3_4</strain>
    </source>
</reference>
<dbReference type="OrthoDB" id="246488at2"/>
<proteinExistence type="predicted"/>
<feature type="signal peptide" evidence="1">
    <location>
        <begin position="1"/>
        <end position="17"/>
    </location>
</feature>
<dbReference type="AlphaFoldDB" id="A0A518E3N3"/>
<gene>
    <name evidence="2" type="ORF">Pla8534_65550</name>
</gene>
<name>A0A518E3N3_9BACT</name>
<protein>
    <recommendedName>
        <fullName evidence="4">SbsA Ig-like domain-containing protein</fullName>
    </recommendedName>
</protein>
<evidence type="ECO:0000313" key="2">
    <source>
        <dbReference type="EMBL" id="QDU98682.1"/>
    </source>
</evidence>
<organism evidence="2 3">
    <name type="scientific">Lignipirellula cremea</name>
    <dbReference type="NCBI Taxonomy" id="2528010"/>
    <lineage>
        <taxon>Bacteria</taxon>
        <taxon>Pseudomonadati</taxon>
        <taxon>Planctomycetota</taxon>
        <taxon>Planctomycetia</taxon>
        <taxon>Pirellulales</taxon>
        <taxon>Pirellulaceae</taxon>
        <taxon>Lignipirellula</taxon>
    </lineage>
</organism>
<sequence precursor="true">MPICLLLLLLAAPPELAVLAQDDPAQVIVQGRLPASTRLDGQPLAKGPVTAEQGEGLLTLSVLDEQSRPGPPMFGAYAWSPGRLTFTPRRPLTPGMRYVARLSLPGESPVEVQYAVPRPPDRPPQVVAIYPSGDKLPANLLKFYLEFSESMREGREIFDQIHLIDARGQQVEDPWRRKELWTPDGKRLTLWIHPGRVKRGVNLREEIGPALEPGQRYTLQIDAGLASAAGSDLAQPYHKTFTAIEPDYDRPLPIQWRLHPGAAGGREPLTIEFGEPLDWSLAGRLITVQSPTGQPLAGRSELLPQETGWRFTPSEPWQAARHTLAVDGLLEDLAGNTPLRAFETDLSLPALALPQLEREFQPEP</sequence>